<accession>A0A0W8G164</accession>
<keyword evidence="1" id="KW-1133">Transmembrane helix</keyword>
<evidence type="ECO:0000313" key="2">
    <source>
        <dbReference type="EMBL" id="KUG26853.1"/>
    </source>
</evidence>
<feature type="transmembrane region" description="Helical" evidence="1">
    <location>
        <begin position="56"/>
        <end position="75"/>
    </location>
</feature>
<keyword evidence="1" id="KW-0812">Transmembrane</keyword>
<comment type="caution">
    <text evidence="2">The sequence shown here is derived from an EMBL/GenBank/DDBJ whole genome shotgun (WGS) entry which is preliminary data.</text>
</comment>
<protein>
    <submittedName>
        <fullName evidence="2">Uncharacterized protein</fullName>
    </submittedName>
</protein>
<proteinExistence type="predicted"/>
<organism evidence="2">
    <name type="scientific">hydrocarbon metagenome</name>
    <dbReference type="NCBI Taxonomy" id="938273"/>
    <lineage>
        <taxon>unclassified sequences</taxon>
        <taxon>metagenomes</taxon>
        <taxon>ecological metagenomes</taxon>
    </lineage>
</organism>
<feature type="transmembrane region" description="Helical" evidence="1">
    <location>
        <begin position="28"/>
        <end position="49"/>
    </location>
</feature>
<evidence type="ECO:0000256" key="1">
    <source>
        <dbReference type="SAM" id="Phobius"/>
    </source>
</evidence>
<gene>
    <name evidence="2" type="ORF">ASZ90_003293</name>
</gene>
<dbReference type="AlphaFoldDB" id="A0A0W8G164"/>
<name>A0A0W8G164_9ZZZZ</name>
<reference evidence="2" key="1">
    <citation type="journal article" date="2015" name="Proc. Natl. Acad. Sci. U.S.A.">
        <title>Networks of energetic and metabolic interactions define dynamics in microbial communities.</title>
        <authorList>
            <person name="Embree M."/>
            <person name="Liu J.K."/>
            <person name="Al-Bassam M.M."/>
            <person name="Zengler K."/>
        </authorList>
    </citation>
    <scope>NUCLEOTIDE SEQUENCE</scope>
</reference>
<keyword evidence="1" id="KW-0472">Membrane</keyword>
<dbReference type="EMBL" id="LNQE01000396">
    <property type="protein sequence ID" value="KUG26853.1"/>
    <property type="molecule type" value="Genomic_DNA"/>
</dbReference>
<sequence>MTFTLLLLITFLINLPFGYYRVTQKRFSIKWFLAIHIPIPIIILLRYYFNIGYEWCTYPLMITAFFSGQYLGSWFRTRLLQS</sequence>